<feature type="domain" description="RxLR effector PexRD54 WY" evidence="8">
    <location>
        <begin position="79"/>
        <end position="118"/>
    </location>
</feature>
<reference evidence="10" key="1">
    <citation type="journal article" date="2009" name="Nature">
        <title>Genome sequence and analysis of the Irish potato famine pathogen Phytophthora infestans.</title>
        <authorList>
            <consortium name="The Broad Institute Genome Sequencing Platform"/>
            <person name="Haas B.J."/>
            <person name="Kamoun S."/>
            <person name="Zody M.C."/>
            <person name="Jiang R.H."/>
            <person name="Handsaker R.E."/>
            <person name="Cano L.M."/>
            <person name="Grabherr M."/>
            <person name="Kodira C.D."/>
            <person name="Raffaele S."/>
            <person name="Torto-Alalibo T."/>
            <person name="Bozkurt T.O."/>
            <person name="Ah-Fong A.M."/>
            <person name="Alvarado L."/>
            <person name="Anderson V.L."/>
            <person name="Armstrong M.R."/>
            <person name="Avrova A."/>
            <person name="Baxter L."/>
            <person name="Beynon J."/>
            <person name="Boevink P.C."/>
            <person name="Bollmann S.R."/>
            <person name="Bos J.I."/>
            <person name="Bulone V."/>
            <person name="Cai G."/>
            <person name="Cakir C."/>
            <person name="Carrington J.C."/>
            <person name="Chawner M."/>
            <person name="Conti L."/>
            <person name="Costanzo S."/>
            <person name="Ewan R."/>
            <person name="Fahlgren N."/>
            <person name="Fischbach M.A."/>
            <person name="Fugelstad J."/>
            <person name="Gilroy E.M."/>
            <person name="Gnerre S."/>
            <person name="Green P.J."/>
            <person name="Grenville-Briggs L.J."/>
            <person name="Griffith J."/>
            <person name="Grunwald N.J."/>
            <person name="Horn K."/>
            <person name="Horner N.R."/>
            <person name="Hu C.H."/>
            <person name="Huitema E."/>
            <person name="Jeong D.H."/>
            <person name="Jones A.M."/>
            <person name="Jones J.D."/>
            <person name="Jones R.W."/>
            <person name="Karlsson E.K."/>
            <person name="Kunjeti S.G."/>
            <person name="Lamour K."/>
            <person name="Liu Z."/>
            <person name="Ma L."/>
            <person name="Maclean D."/>
            <person name="Chibucos M.C."/>
            <person name="McDonald H."/>
            <person name="McWalters J."/>
            <person name="Meijer H.J."/>
            <person name="Morgan W."/>
            <person name="Morris P.F."/>
            <person name="Munro C.A."/>
            <person name="O'Neill K."/>
            <person name="Ospina-Giraldo M."/>
            <person name="Pinzon A."/>
            <person name="Pritchard L."/>
            <person name="Ramsahoye B."/>
            <person name="Ren Q."/>
            <person name="Restrepo S."/>
            <person name="Roy S."/>
            <person name="Sadanandom A."/>
            <person name="Savidor A."/>
            <person name="Schornack S."/>
            <person name="Schwartz D.C."/>
            <person name="Schumann U.D."/>
            <person name="Schwessinger B."/>
            <person name="Seyer L."/>
            <person name="Sharpe T."/>
            <person name="Silvar C."/>
            <person name="Song J."/>
            <person name="Studholme D.J."/>
            <person name="Sykes S."/>
            <person name="Thines M."/>
            <person name="van de Vondervoort P.J."/>
            <person name="Phuntumart V."/>
            <person name="Wawra S."/>
            <person name="Weide R."/>
            <person name="Win J."/>
            <person name="Young C."/>
            <person name="Zhou S."/>
            <person name="Fry W."/>
            <person name="Meyers B.C."/>
            <person name="van West P."/>
            <person name="Ristaino J."/>
            <person name="Govers F."/>
            <person name="Birch P.R."/>
            <person name="Whisson S.C."/>
            <person name="Judelson H.S."/>
            <person name="Nusbaum C."/>
        </authorList>
    </citation>
    <scope>NUCLEOTIDE SEQUENCE [LARGE SCALE GENOMIC DNA]</scope>
    <source>
        <strain evidence="10">T30-4</strain>
    </source>
</reference>
<proteinExistence type="inferred from homology"/>
<gene>
    <name evidence="9" type="ORF">PITG_15038</name>
</gene>
<dbReference type="eggNOG" id="ENOG502R9MK">
    <property type="taxonomic scope" value="Eukaryota"/>
</dbReference>
<evidence type="ECO:0000259" key="8">
    <source>
        <dbReference type="Pfam" id="PF22748"/>
    </source>
</evidence>
<dbReference type="KEGG" id="pif:PITG_15038"/>
<keyword evidence="10" id="KW-1185">Reference proteome</keyword>
<keyword evidence="4" id="KW-0964">Secreted</keyword>
<feature type="chain" id="PRO_5003013670" evidence="7">
    <location>
        <begin position="21"/>
        <end position="495"/>
    </location>
</feature>
<dbReference type="GO" id="GO:0005576">
    <property type="term" value="C:extracellular region"/>
    <property type="evidence" value="ECO:0007669"/>
    <property type="project" value="UniProtKB-SubCell"/>
</dbReference>
<evidence type="ECO:0000256" key="6">
    <source>
        <dbReference type="ARBA" id="ARBA00023026"/>
    </source>
</evidence>
<dbReference type="OMA" id="LNDWISY"/>
<comment type="similarity">
    <text evidence="3">Belongs to the RxLR effector family.</text>
</comment>
<name>D0NRH8_PHYIT</name>
<dbReference type="VEuPathDB" id="FungiDB:PITG_15038"/>
<organism evidence="9 10">
    <name type="scientific">Phytophthora infestans (strain T30-4)</name>
    <name type="common">Potato late blight agent</name>
    <dbReference type="NCBI Taxonomy" id="403677"/>
    <lineage>
        <taxon>Eukaryota</taxon>
        <taxon>Sar</taxon>
        <taxon>Stramenopiles</taxon>
        <taxon>Oomycota</taxon>
        <taxon>Peronosporomycetes</taxon>
        <taxon>Peronosporales</taxon>
        <taxon>Peronosporaceae</taxon>
        <taxon>Phytophthora</taxon>
    </lineage>
</organism>
<evidence type="ECO:0000313" key="9">
    <source>
        <dbReference type="EMBL" id="EEY63328.1"/>
    </source>
</evidence>
<evidence type="ECO:0000256" key="5">
    <source>
        <dbReference type="ARBA" id="ARBA00022729"/>
    </source>
</evidence>
<dbReference type="InParanoid" id="D0NRH8"/>
<feature type="signal peptide" evidence="7">
    <location>
        <begin position="1"/>
        <end position="20"/>
    </location>
</feature>
<evidence type="ECO:0000256" key="7">
    <source>
        <dbReference type="SAM" id="SignalP"/>
    </source>
</evidence>
<keyword evidence="5 7" id="KW-0732">Signal</keyword>
<evidence type="ECO:0000256" key="1">
    <source>
        <dbReference type="ARBA" id="ARBA00004340"/>
    </source>
</evidence>
<dbReference type="HOGENOM" id="CLU_021192_3_0_1"/>
<dbReference type="Proteomes" id="UP000006643">
    <property type="component" value="Unassembled WGS sequence"/>
</dbReference>
<dbReference type="SMR" id="D0NRH8"/>
<accession>D0NRH8</accession>
<dbReference type="GO" id="GO:0043657">
    <property type="term" value="C:host cell"/>
    <property type="evidence" value="ECO:0007669"/>
    <property type="project" value="UniProtKB-SubCell"/>
</dbReference>
<feature type="domain" description="RxLR effector PexRD54 WY" evidence="8">
    <location>
        <begin position="169"/>
        <end position="209"/>
    </location>
</feature>
<keyword evidence="6" id="KW-0843">Virulence</keyword>
<sequence length="495" mass="56632">MHYQWLILLVSTALLANTDAVLKATVLPLNSLLRHNVPTNRLLRAHQLKSNGQNAEERGVGTSAVETLTNSLKVPASQQLDAWLTNGKSADDVFKLLTLDKAADGLLANPQLNDWISYMNLFNEANPAKRTTVIATLTRHFGDEGLARIIEAAKQAPTTAALAKRMQTEQIQRWLVDKKTPEDVFSLLKLDDVELRLFEQPQIVTWAKYLDDFKKANPTSETTLLLFLNSRYDDSDLVSMLIAAKNVPQTEKLAIRIQAEMTALWLKETVEPADVFTMLKLDEIGYSILGNPLFAAWVKYTDDFREIHYGTKLTTISVLRQYYSDFVLTNMLLMAVRSPTTSAVSKQLLGEQVRSWYFARLDPAEVFTLLKIGEAKTPLLENPLYYIWHNFASYYKSMRPKEDMTPIAVLRQRYNEDDLLTTLLKAWEVPHTKIMAEQLLNAQLERWLKAQTDPKSVFSLLRVENTAEDDIRRLLYEDYLSDFKRLSKRRKTSPK</sequence>
<dbReference type="RefSeq" id="XP_002898213.1">
    <property type="nucleotide sequence ID" value="XM_002898167.1"/>
</dbReference>
<dbReference type="EMBL" id="DS028155">
    <property type="protein sequence ID" value="EEY63328.1"/>
    <property type="molecule type" value="Genomic_DNA"/>
</dbReference>
<dbReference type="OrthoDB" id="112923at2759"/>
<evidence type="ECO:0000256" key="3">
    <source>
        <dbReference type="ARBA" id="ARBA00010400"/>
    </source>
</evidence>
<evidence type="ECO:0000256" key="2">
    <source>
        <dbReference type="ARBA" id="ARBA00004613"/>
    </source>
</evidence>
<dbReference type="GeneID" id="9475851"/>
<dbReference type="AlphaFoldDB" id="D0NRH8"/>
<comment type="subcellular location">
    <subcellularLocation>
        <location evidence="1">Host cell</location>
    </subcellularLocation>
    <subcellularLocation>
        <location evidence="2">Secreted</location>
    </subcellularLocation>
</comment>
<evidence type="ECO:0000313" key="10">
    <source>
        <dbReference type="Proteomes" id="UP000006643"/>
    </source>
</evidence>
<dbReference type="Pfam" id="PF22748">
    <property type="entry name" value="PexRD54_WY"/>
    <property type="match status" value="3"/>
</dbReference>
<feature type="domain" description="RxLR effector PexRD54 WY" evidence="8">
    <location>
        <begin position="263"/>
        <end position="300"/>
    </location>
</feature>
<dbReference type="InterPro" id="IPR054463">
    <property type="entry name" value="PexRD54_WY"/>
</dbReference>
<protein>
    <submittedName>
        <fullName evidence="9">Secreted RxLR effector peptide protein, putative</fullName>
    </submittedName>
</protein>
<evidence type="ECO:0000256" key="4">
    <source>
        <dbReference type="ARBA" id="ARBA00022525"/>
    </source>
</evidence>